<sequence>MEPQMRTACRIQQPLSQTNRSHLSRSCYYSHPSVYRRQ</sequence>
<dbReference type="AlphaFoldDB" id="A0A2P2NFP0"/>
<evidence type="ECO:0000313" key="1">
    <source>
        <dbReference type="EMBL" id="MBX41291.1"/>
    </source>
</evidence>
<name>A0A2P2NFP0_RHIMU</name>
<accession>A0A2P2NFP0</accession>
<organism evidence="1">
    <name type="scientific">Rhizophora mucronata</name>
    <name type="common">Asiatic mangrove</name>
    <dbReference type="NCBI Taxonomy" id="61149"/>
    <lineage>
        <taxon>Eukaryota</taxon>
        <taxon>Viridiplantae</taxon>
        <taxon>Streptophyta</taxon>
        <taxon>Embryophyta</taxon>
        <taxon>Tracheophyta</taxon>
        <taxon>Spermatophyta</taxon>
        <taxon>Magnoliopsida</taxon>
        <taxon>eudicotyledons</taxon>
        <taxon>Gunneridae</taxon>
        <taxon>Pentapetalae</taxon>
        <taxon>rosids</taxon>
        <taxon>fabids</taxon>
        <taxon>Malpighiales</taxon>
        <taxon>Rhizophoraceae</taxon>
        <taxon>Rhizophora</taxon>
    </lineage>
</organism>
<dbReference type="EMBL" id="GGEC01060807">
    <property type="protein sequence ID" value="MBX41291.1"/>
    <property type="molecule type" value="Transcribed_RNA"/>
</dbReference>
<protein>
    <submittedName>
        <fullName evidence="1">Uncharacterized protein</fullName>
    </submittedName>
</protein>
<proteinExistence type="predicted"/>
<reference evidence="1" key="1">
    <citation type="submission" date="2018-02" db="EMBL/GenBank/DDBJ databases">
        <title>Rhizophora mucronata_Transcriptome.</title>
        <authorList>
            <person name="Meera S.P."/>
            <person name="Sreeshan A."/>
            <person name="Augustine A."/>
        </authorList>
    </citation>
    <scope>NUCLEOTIDE SEQUENCE</scope>
    <source>
        <tissue evidence="1">Leaf</tissue>
    </source>
</reference>